<accession>A0A5N7MIC2</accession>
<dbReference type="Gene3D" id="3.40.50.720">
    <property type="entry name" value="NAD(P)-binding Rossmann-like Domain"/>
    <property type="match status" value="1"/>
</dbReference>
<dbReference type="OrthoDB" id="9815497at2"/>
<evidence type="ECO:0000313" key="2">
    <source>
        <dbReference type="EMBL" id="MPR26643.1"/>
    </source>
</evidence>
<keyword evidence="3" id="KW-1185">Reference proteome</keyword>
<dbReference type="AlphaFoldDB" id="A0A5N7MIC2"/>
<protein>
    <recommendedName>
        <fullName evidence="1">XdhC Rossmann domain-containing protein</fullName>
    </recommendedName>
</protein>
<evidence type="ECO:0000313" key="3">
    <source>
        <dbReference type="Proteomes" id="UP000403266"/>
    </source>
</evidence>
<gene>
    <name evidence="2" type="ORF">FS320_15810</name>
</gene>
<name>A0A5N7MIC2_9HYPH</name>
<proteinExistence type="predicted"/>
<reference evidence="2 3" key="1">
    <citation type="journal article" date="2019" name="Syst. Appl. Microbiol.">
        <title>Microvirga tunisiensis sp. nov., a root nodule symbiotic bacterium isolated from Lupinus micranthus and L. luteus grown in Northern Tunisia.</title>
        <authorList>
            <person name="Msaddak A."/>
            <person name="Rejili M."/>
            <person name="Duran D."/>
            <person name="Mars M."/>
            <person name="Palacios J.M."/>
            <person name="Ruiz-Argueso T."/>
            <person name="Rey L."/>
            <person name="Imperial J."/>
        </authorList>
    </citation>
    <scope>NUCLEOTIDE SEQUENCE [LARGE SCALE GENOMIC DNA]</scope>
    <source>
        <strain evidence="2 3">Lmie10</strain>
    </source>
</reference>
<dbReference type="InterPro" id="IPR027051">
    <property type="entry name" value="XdhC_Rossmann_dom"/>
</dbReference>
<evidence type="ECO:0000259" key="1">
    <source>
        <dbReference type="Pfam" id="PF13478"/>
    </source>
</evidence>
<organism evidence="2 3">
    <name type="scientific">Microvirga tunisiensis</name>
    <dbReference type="NCBI Taxonomy" id="2108360"/>
    <lineage>
        <taxon>Bacteria</taxon>
        <taxon>Pseudomonadati</taxon>
        <taxon>Pseudomonadota</taxon>
        <taxon>Alphaproteobacteria</taxon>
        <taxon>Hyphomicrobiales</taxon>
        <taxon>Methylobacteriaceae</taxon>
        <taxon>Microvirga</taxon>
    </lineage>
</organism>
<dbReference type="Pfam" id="PF13478">
    <property type="entry name" value="XdhC_C"/>
    <property type="match status" value="1"/>
</dbReference>
<comment type="caution">
    <text evidence="2">The sequence shown here is derived from an EMBL/GenBank/DDBJ whole genome shotgun (WGS) entry which is preliminary data.</text>
</comment>
<dbReference type="EMBL" id="VOSK01000056">
    <property type="protein sequence ID" value="MPR26643.1"/>
    <property type="molecule type" value="Genomic_DNA"/>
</dbReference>
<feature type="domain" description="XdhC Rossmann" evidence="1">
    <location>
        <begin position="3"/>
        <end position="51"/>
    </location>
</feature>
<dbReference type="Proteomes" id="UP000403266">
    <property type="component" value="Unassembled WGS sequence"/>
</dbReference>
<sequence length="68" mass="7401">MRSDCFHIGALGARKSHTQRLERLVAMGFTDADLAHLHVSAGIRIGAVSPPRSLRSFDTPDELETLAT</sequence>